<dbReference type="AlphaFoldDB" id="A0A841PYY1"/>
<sequence length="60" mass="6696">MVLDGSNDTDIELNSEGISICMTPFTKETIGEHFIIDFNQNYGFVLKTPNEVLAFGLKVK</sequence>
<evidence type="ECO:0000313" key="1">
    <source>
        <dbReference type="EMBL" id="MBB6452371.1"/>
    </source>
</evidence>
<evidence type="ECO:0000313" key="2">
    <source>
        <dbReference type="Proteomes" id="UP000581688"/>
    </source>
</evidence>
<name>A0A841PYY1_9BACI</name>
<reference evidence="1 2" key="1">
    <citation type="submission" date="2020-08" db="EMBL/GenBank/DDBJ databases">
        <title>Genomic Encyclopedia of Type Strains, Phase IV (KMG-IV): sequencing the most valuable type-strain genomes for metagenomic binning, comparative biology and taxonomic classification.</title>
        <authorList>
            <person name="Goeker M."/>
        </authorList>
    </citation>
    <scope>NUCLEOTIDE SEQUENCE [LARGE SCALE GENOMIC DNA]</scope>
    <source>
        <strain evidence="1 2">DSM 19612</strain>
    </source>
</reference>
<proteinExistence type="predicted"/>
<comment type="caution">
    <text evidence="1">The sequence shown here is derived from an EMBL/GenBank/DDBJ whole genome shotgun (WGS) entry which is preliminary data.</text>
</comment>
<gene>
    <name evidence="1" type="ORF">HNQ94_000816</name>
</gene>
<protein>
    <submittedName>
        <fullName evidence="1">Uncharacterized protein</fullName>
    </submittedName>
</protein>
<keyword evidence="2" id="KW-1185">Reference proteome</keyword>
<dbReference type="Proteomes" id="UP000581688">
    <property type="component" value="Unassembled WGS sequence"/>
</dbReference>
<accession>A0A841PYY1</accession>
<dbReference type="EMBL" id="JACHGH010000002">
    <property type="protein sequence ID" value="MBB6452371.1"/>
    <property type="molecule type" value="Genomic_DNA"/>
</dbReference>
<organism evidence="1 2">
    <name type="scientific">Salirhabdus euzebyi</name>
    <dbReference type="NCBI Taxonomy" id="394506"/>
    <lineage>
        <taxon>Bacteria</taxon>
        <taxon>Bacillati</taxon>
        <taxon>Bacillota</taxon>
        <taxon>Bacilli</taxon>
        <taxon>Bacillales</taxon>
        <taxon>Bacillaceae</taxon>
        <taxon>Salirhabdus</taxon>
    </lineage>
</organism>